<evidence type="ECO:0000313" key="2">
    <source>
        <dbReference type="EMBL" id="KAF7371933.1"/>
    </source>
</evidence>
<feature type="region of interest" description="Disordered" evidence="1">
    <location>
        <begin position="233"/>
        <end position="282"/>
    </location>
</feature>
<protein>
    <submittedName>
        <fullName evidence="2">Uncharacterized protein</fullName>
    </submittedName>
</protein>
<organism evidence="2 3">
    <name type="scientific">Mycena venus</name>
    <dbReference type="NCBI Taxonomy" id="2733690"/>
    <lineage>
        <taxon>Eukaryota</taxon>
        <taxon>Fungi</taxon>
        <taxon>Dikarya</taxon>
        <taxon>Basidiomycota</taxon>
        <taxon>Agaricomycotina</taxon>
        <taxon>Agaricomycetes</taxon>
        <taxon>Agaricomycetidae</taxon>
        <taxon>Agaricales</taxon>
        <taxon>Marasmiineae</taxon>
        <taxon>Mycenaceae</taxon>
        <taxon>Mycena</taxon>
    </lineage>
</organism>
<sequence length="410" mass="44729">MAPDVGPASSTSSVTRATSTKSIVPLEATDSETVSTFDYFRLEGPPAAKESQGNMTARNTRNIIKMTDIMDNVEGRVRRERNVDNMSMELKVRTGVRTANDSDDHSPPAEGARGHARRDSDSTGSIGTVDEVEALGERVQGMDKQLKDTVSSTEDHKVRIQELDSRVRILETQLVSLATPEFSILEMSTALSDQFTVVRQKHDALGDVVKLQGVALAKANKQHDLTFAEMQAKNPPARVHACAPPTRSNGTSPPRSPPTRPPRAIVRPRSRSPELSISAKRFHGHSTQDKPFIVMGPVEITESTPPLQILHVYMNAHLPKFALPEPPLIDVIRDPRQADHLRIIMSAADVRALKNAWVEKGYNSGSVRMVAMGLDDAAGFNSVVNGSGTSGIDYGRYFQSGNPGRSESKH</sequence>
<reference evidence="2" key="1">
    <citation type="submission" date="2020-05" db="EMBL/GenBank/DDBJ databases">
        <title>Mycena genomes resolve the evolution of fungal bioluminescence.</title>
        <authorList>
            <person name="Tsai I.J."/>
        </authorList>
    </citation>
    <scope>NUCLEOTIDE SEQUENCE</scope>
    <source>
        <strain evidence="2">CCC161011</strain>
    </source>
</reference>
<dbReference type="OrthoDB" id="3012130at2759"/>
<dbReference type="AlphaFoldDB" id="A0A8H6Z419"/>
<dbReference type="Proteomes" id="UP000620124">
    <property type="component" value="Unassembled WGS sequence"/>
</dbReference>
<accession>A0A8H6Z419</accession>
<feature type="region of interest" description="Disordered" evidence="1">
    <location>
        <begin position="94"/>
        <end position="128"/>
    </location>
</feature>
<dbReference type="EMBL" id="JACAZI010000001">
    <property type="protein sequence ID" value="KAF7371933.1"/>
    <property type="molecule type" value="Genomic_DNA"/>
</dbReference>
<gene>
    <name evidence="2" type="ORF">MVEN_00051200</name>
</gene>
<feature type="compositionally biased region" description="Low complexity" evidence="1">
    <location>
        <begin position="244"/>
        <end position="253"/>
    </location>
</feature>
<name>A0A8H6Z419_9AGAR</name>
<comment type="caution">
    <text evidence="2">The sequence shown here is derived from an EMBL/GenBank/DDBJ whole genome shotgun (WGS) entry which is preliminary data.</text>
</comment>
<evidence type="ECO:0000256" key="1">
    <source>
        <dbReference type="SAM" id="MobiDB-lite"/>
    </source>
</evidence>
<proteinExistence type="predicted"/>
<keyword evidence="3" id="KW-1185">Reference proteome</keyword>
<evidence type="ECO:0000313" key="3">
    <source>
        <dbReference type="Proteomes" id="UP000620124"/>
    </source>
</evidence>